<reference evidence="2 3" key="1">
    <citation type="submission" date="2019-01" db="EMBL/GenBank/DDBJ databases">
        <title>Nuclear Genome Assembly of the Microalgal Biofuel strain Nannochloropsis salina CCMP1776.</title>
        <authorList>
            <person name="Hovde B."/>
        </authorList>
    </citation>
    <scope>NUCLEOTIDE SEQUENCE [LARGE SCALE GENOMIC DNA]</scope>
    <source>
        <strain evidence="2 3">CCMP1776</strain>
    </source>
</reference>
<feature type="region of interest" description="Disordered" evidence="1">
    <location>
        <begin position="87"/>
        <end position="134"/>
    </location>
</feature>
<proteinExistence type="predicted"/>
<feature type="region of interest" description="Disordered" evidence="1">
    <location>
        <begin position="1"/>
        <end position="42"/>
    </location>
</feature>
<comment type="caution">
    <text evidence="2">The sequence shown here is derived from an EMBL/GenBank/DDBJ whole genome shotgun (WGS) entry which is preliminary data.</text>
</comment>
<dbReference type="OrthoDB" id="10387899at2759"/>
<name>A0A4D9D6Q5_9STRA</name>
<feature type="region of interest" description="Disordered" evidence="1">
    <location>
        <begin position="165"/>
        <end position="228"/>
    </location>
</feature>
<organism evidence="2 3">
    <name type="scientific">Nannochloropsis salina CCMP1776</name>
    <dbReference type="NCBI Taxonomy" id="1027361"/>
    <lineage>
        <taxon>Eukaryota</taxon>
        <taxon>Sar</taxon>
        <taxon>Stramenopiles</taxon>
        <taxon>Ochrophyta</taxon>
        <taxon>Eustigmatophyceae</taxon>
        <taxon>Eustigmatales</taxon>
        <taxon>Monodopsidaceae</taxon>
        <taxon>Microchloropsis</taxon>
        <taxon>Microchloropsis salina</taxon>
    </lineage>
</organism>
<dbReference type="Proteomes" id="UP000355283">
    <property type="component" value="Unassembled WGS sequence"/>
</dbReference>
<feature type="compositionally biased region" description="Basic residues" evidence="1">
    <location>
        <begin position="1"/>
        <end position="10"/>
    </location>
</feature>
<feature type="compositionally biased region" description="Basic and acidic residues" evidence="1">
    <location>
        <begin position="176"/>
        <end position="186"/>
    </location>
</feature>
<evidence type="ECO:0000256" key="1">
    <source>
        <dbReference type="SAM" id="MobiDB-lite"/>
    </source>
</evidence>
<dbReference type="Pfam" id="PF10175">
    <property type="entry name" value="MPP6"/>
    <property type="match status" value="1"/>
</dbReference>
<dbReference type="AlphaFoldDB" id="A0A4D9D6Q5"/>
<sequence>MWRPGARKPGRPSAGGKAVGSAPAAEVSPTPTNSAPKGRILSASTLGMKFMQKRMQKDAEMKQQAEQAMAAKAAKWTLEQETRQVEIGASTKAQEKNTISQTLQPEQKQSSDSLQSKRSRTMVFETEETDPRTQVLGRRAFGGFNEVVARMFEQNLQLLGLRKRKRRHGYDDADEKEVNEHEMVERYRRHGNLPVKRDSNKGSEASRGGGGKRGQYTYQQPKQKMRGS</sequence>
<feature type="compositionally biased region" description="Polar residues" evidence="1">
    <location>
        <begin position="96"/>
        <end position="116"/>
    </location>
</feature>
<dbReference type="EMBL" id="SDOX01000019">
    <property type="protein sequence ID" value="TFJ84298.1"/>
    <property type="molecule type" value="Genomic_DNA"/>
</dbReference>
<evidence type="ECO:0000313" key="2">
    <source>
        <dbReference type="EMBL" id="TFJ84298.1"/>
    </source>
</evidence>
<accession>A0A4D9D6Q5</accession>
<evidence type="ECO:0000313" key="3">
    <source>
        <dbReference type="Proteomes" id="UP000355283"/>
    </source>
</evidence>
<keyword evidence="3" id="KW-1185">Reference proteome</keyword>
<gene>
    <name evidence="2" type="ORF">NSK_004289</name>
</gene>
<protein>
    <submittedName>
        <fullName evidence="2">Uncharacterized protein</fullName>
    </submittedName>
</protein>